<proteinExistence type="inferred from homology"/>
<evidence type="ECO:0000313" key="2">
    <source>
        <dbReference type="EMBL" id="OWZ02565.1"/>
    </source>
</evidence>
<evidence type="ECO:0008006" key="4">
    <source>
        <dbReference type="Google" id="ProtNLM"/>
    </source>
</evidence>
<organism evidence="2 3">
    <name type="scientific">Phytophthora megakarya</name>
    <dbReference type="NCBI Taxonomy" id="4795"/>
    <lineage>
        <taxon>Eukaryota</taxon>
        <taxon>Sar</taxon>
        <taxon>Stramenopiles</taxon>
        <taxon>Oomycota</taxon>
        <taxon>Peronosporomycetes</taxon>
        <taxon>Peronosporales</taxon>
        <taxon>Peronosporaceae</taxon>
        <taxon>Phytophthora</taxon>
    </lineage>
</organism>
<evidence type="ECO:0000256" key="1">
    <source>
        <dbReference type="ARBA" id="ARBA00008645"/>
    </source>
</evidence>
<reference evidence="3" key="1">
    <citation type="submission" date="2017-03" db="EMBL/GenBank/DDBJ databases">
        <title>Phytopthora megakarya and P. palmivora, two closely related causual agents of cacao black pod achieved similar genome size and gene model numbers by different mechanisms.</title>
        <authorList>
            <person name="Ali S."/>
            <person name="Shao J."/>
            <person name="Larry D.J."/>
            <person name="Kronmiller B."/>
            <person name="Shen D."/>
            <person name="Strem M.D."/>
            <person name="Melnick R.L."/>
            <person name="Guiltinan M.J."/>
            <person name="Tyler B.M."/>
            <person name="Meinhardt L.W."/>
            <person name="Bailey B.A."/>
        </authorList>
    </citation>
    <scope>NUCLEOTIDE SEQUENCE [LARGE SCALE GENOMIC DNA]</scope>
    <source>
        <strain evidence="3">zdho120</strain>
    </source>
</reference>
<protein>
    <recommendedName>
        <fullName evidence="4">Serine protease</fullName>
    </recommendedName>
</protein>
<dbReference type="OrthoDB" id="425534at2759"/>
<dbReference type="EMBL" id="NBNE01006085">
    <property type="protein sequence ID" value="OWZ02565.1"/>
    <property type="molecule type" value="Genomic_DNA"/>
</dbReference>
<dbReference type="SUPFAM" id="SSF53474">
    <property type="entry name" value="alpha/beta-Hydrolases"/>
    <property type="match status" value="1"/>
</dbReference>
<dbReference type="Gene3D" id="3.40.50.1820">
    <property type="entry name" value="alpha/beta hydrolase"/>
    <property type="match status" value="1"/>
</dbReference>
<dbReference type="Proteomes" id="UP000198211">
    <property type="component" value="Unassembled WGS sequence"/>
</dbReference>
<dbReference type="AlphaFoldDB" id="A0A225VB17"/>
<dbReference type="STRING" id="4795.A0A225VB17"/>
<dbReference type="PANTHER" id="PTHR43039">
    <property type="entry name" value="ESTERASE-RELATED"/>
    <property type="match status" value="1"/>
</dbReference>
<sequence length="446" mass="49299">MDHRGSGRSTRLDCVAAQVTTYPITKEINVTDVPACAQDLQKKYGNLASFSTTTAATDLVTFISKYTNGASTIVYGGSYGTRLTERVMHLAPPEVVGYVLDGIATSSGTPADEFMYLSKGDVNTGEVGDYFMKLCEEERSCKPHFEPNGLKSTLQDVIESFDNDPNSTCAALVKNSKNSDDPPSFTLRTVLGTVLMDLFTRTLIPPVIYRLKRCSPIDIDVLKQFFTTVFANSQTTTADVAFESSLLFDLVVFSEMWETPQVSMTEMNSRFTDAMISYGVPSSIPLYCAFSKEKSSSCNEFNVSNYEGNGIIYKRDQYWNKTATIPNQASVLLLSGRLDFQTPHKYAEYLFKVLDGDKKELIAFDYAPHGTIMLTPMDGVTLGPNACGYASYVRNGGDLTRLDKSCMDKMPPFNLTIQDFYLKSYLGTKDSYDGEFNASLTSAVET</sequence>
<dbReference type="InterPro" id="IPR029058">
    <property type="entry name" value="AB_hydrolase_fold"/>
</dbReference>
<comment type="similarity">
    <text evidence="1">Belongs to the AB hydrolase superfamily.</text>
</comment>
<name>A0A225VB17_9STRA</name>
<accession>A0A225VB17</accession>
<evidence type="ECO:0000313" key="3">
    <source>
        <dbReference type="Proteomes" id="UP000198211"/>
    </source>
</evidence>
<comment type="caution">
    <text evidence="2">The sequence shown here is derived from an EMBL/GenBank/DDBJ whole genome shotgun (WGS) entry which is preliminary data.</text>
</comment>
<gene>
    <name evidence="2" type="ORF">PHMEG_00025854</name>
</gene>
<keyword evidence="3" id="KW-1185">Reference proteome</keyword>